<dbReference type="PANTHER" id="PTHR43628:SF1">
    <property type="entry name" value="CHITIN SYNTHASE REGULATORY FACTOR 2-RELATED"/>
    <property type="match status" value="1"/>
</dbReference>
<proteinExistence type="predicted"/>
<dbReference type="InterPro" id="IPR011990">
    <property type="entry name" value="TPR-like_helical_dom_sf"/>
</dbReference>
<evidence type="ECO:0008006" key="4">
    <source>
        <dbReference type="Google" id="ProtNLM"/>
    </source>
</evidence>
<dbReference type="SUPFAM" id="SSF81901">
    <property type="entry name" value="HCP-like"/>
    <property type="match status" value="1"/>
</dbReference>
<feature type="region of interest" description="Disordered" evidence="1">
    <location>
        <begin position="1"/>
        <end position="166"/>
    </location>
</feature>
<dbReference type="SMART" id="SM00671">
    <property type="entry name" value="SEL1"/>
    <property type="match status" value="3"/>
</dbReference>
<dbReference type="Pfam" id="PF08238">
    <property type="entry name" value="Sel1"/>
    <property type="match status" value="3"/>
</dbReference>
<feature type="compositionally biased region" description="Low complexity" evidence="1">
    <location>
        <begin position="321"/>
        <end position="336"/>
    </location>
</feature>
<feature type="region of interest" description="Disordered" evidence="1">
    <location>
        <begin position="529"/>
        <end position="571"/>
    </location>
</feature>
<feature type="region of interest" description="Disordered" evidence="1">
    <location>
        <begin position="308"/>
        <end position="517"/>
    </location>
</feature>
<organism evidence="2 3">
    <name type="scientific">Marasmius tenuissimus</name>
    <dbReference type="NCBI Taxonomy" id="585030"/>
    <lineage>
        <taxon>Eukaryota</taxon>
        <taxon>Fungi</taxon>
        <taxon>Dikarya</taxon>
        <taxon>Basidiomycota</taxon>
        <taxon>Agaricomycotina</taxon>
        <taxon>Agaricomycetes</taxon>
        <taxon>Agaricomycetidae</taxon>
        <taxon>Agaricales</taxon>
        <taxon>Marasmiineae</taxon>
        <taxon>Marasmiaceae</taxon>
        <taxon>Marasmius</taxon>
    </lineage>
</organism>
<feature type="compositionally biased region" description="Basic and acidic residues" evidence="1">
    <location>
        <begin position="153"/>
        <end position="166"/>
    </location>
</feature>
<feature type="compositionally biased region" description="Low complexity" evidence="1">
    <location>
        <begin position="137"/>
        <end position="146"/>
    </location>
</feature>
<feature type="compositionally biased region" description="Polar residues" evidence="1">
    <location>
        <begin position="529"/>
        <end position="543"/>
    </location>
</feature>
<evidence type="ECO:0000313" key="2">
    <source>
        <dbReference type="EMBL" id="KAL0065712.1"/>
    </source>
</evidence>
<feature type="compositionally biased region" description="Polar residues" evidence="1">
    <location>
        <begin position="190"/>
        <end position="209"/>
    </location>
</feature>
<evidence type="ECO:0000313" key="3">
    <source>
        <dbReference type="Proteomes" id="UP001437256"/>
    </source>
</evidence>
<feature type="compositionally biased region" description="Polar residues" evidence="1">
    <location>
        <begin position="350"/>
        <end position="369"/>
    </location>
</feature>
<accession>A0ABR2ZZI0</accession>
<dbReference type="Proteomes" id="UP001437256">
    <property type="component" value="Unassembled WGS sequence"/>
</dbReference>
<feature type="compositionally biased region" description="Polar residues" evidence="1">
    <location>
        <begin position="451"/>
        <end position="502"/>
    </location>
</feature>
<feature type="region of interest" description="Disordered" evidence="1">
    <location>
        <begin position="190"/>
        <end position="291"/>
    </location>
</feature>
<dbReference type="PANTHER" id="PTHR43628">
    <property type="entry name" value="ACTIVATOR OF C KINASE PROTEIN 1-RELATED"/>
    <property type="match status" value="1"/>
</dbReference>
<gene>
    <name evidence="2" type="ORF">AAF712_007353</name>
</gene>
<protein>
    <recommendedName>
        <fullName evidence="4">HCP-like protein</fullName>
    </recommendedName>
</protein>
<reference evidence="2 3" key="1">
    <citation type="submission" date="2024-05" db="EMBL/GenBank/DDBJ databases">
        <title>A draft genome resource for the thread blight pathogen Marasmius tenuissimus strain MS-2.</title>
        <authorList>
            <person name="Yulfo-Soto G.E."/>
            <person name="Baruah I.K."/>
            <person name="Amoako-Attah I."/>
            <person name="Bukari Y."/>
            <person name="Meinhardt L.W."/>
            <person name="Bailey B.A."/>
            <person name="Cohen S.P."/>
        </authorList>
    </citation>
    <scope>NUCLEOTIDE SEQUENCE [LARGE SCALE GENOMIC DNA]</scope>
    <source>
        <strain evidence="2 3">MS-2</strain>
    </source>
</reference>
<feature type="compositionally biased region" description="Low complexity" evidence="1">
    <location>
        <begin position="1"/>
        <end position="17"/>
    </location>
</feature>
<evidence type="ECO:0000256" key="1">
    <source>
        <dbReference type="SAM" id="MobiDB-lite"/>
    </source>
</evidence>
<name>A0ABR2ZZI0_9AGAR</name>
<dbReference type="EMBL" id="JBBXMP010000044">
    <property type="protein sequence ID" value="KAL0065712.1"/>
    <property type="molecule type" value="Genomic_DNA"/>
</dbReference>
<feature type="compositionally biased region" description="Low complexity" evidence="1">
    <location>
        <begin position="425"/>
        <end position="450"/>
    </location>
</feature>
<feature type="compositionally biased region" description="Polar residues" evidence="1">
    <location>
        <begin position="413"/>
        <end position="424"/>
    </location>
</feature>
<feature type="compositionally biased region" description="Polar residues" evidence="1">
    <location>
        <begin position="377"/>
        <end position="389"/>
    </location>
</feature>
<dbReference type="Gene3D" id="1.25.40.10">
    <property type="entry name" value="Tetratricopeptide repeat domain"/>
    <property type="match status" value="1"/>
</dbReference>
<sequence length="754" mass="82688">MSTQYSPSSFQYQPSSPLETLVRRTSAKRANNISIKTQNLHQQQQQQQYSYEGSTPHNHTHNQAHGHYPYHSSYQNDGDGQYQGQDTRHGAVTPPRQGLSPTQSPIQSHPLKPPSSPLLHAKFSRGRDSASTMDSRYTYSNSNNSYLDMEMDPGPRDSVDSRHTYKEGMPNFQYDAESVYSTDTALRDSWQSSSTVQQQRSESGSSRHLSQGARAGGPQAQNHTDRSSSHAHRQPSYGNSYDDSMVPTVVITSDDFVDSTPPPMDSVQLKHAGKSPVVKPAAPNFSRPMRPSAVPVLMPAEEEKQKVLERNAGRRPRQGGPESSVYSSSSSAQLPSPYSPTSPGDYFNHPSPSLNSAVYPQPHSRSQSPAAPLTPESYVSSPRSIQGYNTPPGHPSSPAPQDYHHHHHHQQPRSHPSNSDLRSTSPSMAHSYPSPSSSRPTSPSGYGTSPQYQHQHQRSTSRGMSPSPTPSHQYQPSPVSSYGTPTPDQSQASLNRAPSSKVQLPRRPPSLRPGSPVSLYSRYSFYQLDSPSPNGSTHFNTNAGGDPEKQTQHKKTSSTPLGAMMPDPSVEPETKAHHFLQLGIQHHEANRLTESAVCFQKSATEDGGCGAGMLMYGLTLRHGWGCEKNEKTGFKWLRKAAENAVVDLESARKEGGVGIDKGAVRAELIIAIYEVGQCFFHGWGVSKDQKMAVSYYRVAARLGDADAQNDLGFCLANGKGCKKDRKEAAKWYRAAVAQGQSDVGLAWIHKEKFQ</sequence>
<keyword evidence="3" id="KW-1185">Reference proteome</keyword>
<dbReference type="InterPro" id="IPR006597">
    <property type="entry name" value="Sel1-like"/>
</dbReference>
<comment type="caution">
    <text evidence="2">The sequence shown here is derived from an EMBL/GenBank/DDBJ whole genome shotgun (WGS) entry which is preliminary data.</text>
</comment>
<feature type="compositionally biased region" description="Polar residues" evidence="1">
    <location>
        <begin position="28"/>
        <end position="41"/>
    </location>
</feature>
<dbReference type="InterPro" id="IPR052945">
    <property type="entry name" value="Mitotic_Regulator"/>
</dbReference>